<protein>
    <submittedName>
        <fullName evidence="1">Heavy metal sensor signal transduction histidine kinase</fullName>
    </submittedName>
</protein>
<dbReference type="OrthoDB" id="9809963at2"/>
<sequence length="137" mass="15196">MKSLPIIWQRLVSSGGKTCDRCHATYQEMQSAISKLKEALLPLGIEPTLEIREINEKSFKANPSESNRIWIAGRPMEEWLGARVGSSRCCSVCGESECRTVEVEGTTFETIPEKLFLKAALVASSQLLDLTPEAPLR</sequence>
<dbReference type="InterPro" id="IPR021219">
    <property type="entry name" value="DUF2703"/>
</dbReference>
<dbReference type="AlphaFoldDB" id="A0A140E7E2"/>
<proteinExistence type="predicted"/>
<dbReference type="GO" id="GO:0016301">
    <property type="term" value="F:kinase activity"/>
    <property type="evidence" value="ECO:0007669"/>
    <property type="project" value="UniProtKB-KW"/>
</dbReference>
<dbReference type="STRING" id="1538553.JT25_022985"/>
<reference evidence="1 2" key="1">
    <citation type="journal article" date="2015" name="Environ. Microbiol.">
        <title>Methane oxidation coupled to nitrate reduction under hypoxia by the Gammaproteobacterium Methylomonas denitrificans, sp. nov. type strain FJG1.</title>
        <authorList>
            <person name="Kits K.D."/>
            <person name="Klotz M.G."/>
            <person name="Stein L.Y."/>
        </authorList>
    </citation>
    <scope>NUCLEOTIDE SEQUENCE [LARGE SCALE GENOMIC DNA]</scope>
    <source>
        <strain evidence="1 2">FJG1</strain>
    </source>
</reference>
<dbReference type="Proteomes" id="UP000030512">
    <property type="component" value="Chromosome"/>
</dbReference>
<dbReference type="EMBL" id="CP014476">
    <property type="protein sequence ID" value="AMK79316.1"/>
    <property type="molecule type" value="Genomic_DNA"/>
</dbReference>
<keyword evidence="1" id="KW-0808">Transferase</keyword>
<keyword evidence="1" id="KW-0418">Kinase</keyword>
<keyword evidence="2" id="KW-1185">Reference proteome</keyword>
<gene>
    <name evidence="1" type="ORF">JT25_022985</name>
</gene>
<evidence type="ECO:0000313" key="2">
    <source>
        <dbReference type="Proteomes" id="UP000030512"/>
    </source>
</evidence>
<name>A0A140E7E2_9GAMM</name>
<dbReference type="KEGG" id="mdn:JT25_022985"/>
<evidence type="ECO:0000313" key="1">
    <source>
        <dbReference type="EMBL" id="AMK79316.1"/>
    </source>
</evidence>
<dbReference type="RefSeq" id="WP_036275015.1">
    <property type="nucleotide sequence ID" value="NZ_CP014476.1"/>
</dbReference>
<organism evidence="1 2">
    <name type="scientific">Methylomonas denitrificans</name>
    <dbReference type="NCBI Taxonomy" id="1538553"/>
    <lineage>
        <taxon>Bacteria</taxon>
        <taxon>Pseudomonadati</taxon>
        <taxon>Pseudomonadota</taxon>
        <taxon>Gammaproteobacteria</taxon>
        <taxon>Methylococcales</taxon>
        <taxon>Methylococcaceae</taxon>
        <taxon>Methylomonas</taxon>
    </lineage>
</organism>
<dbReference type="Pfam" id="PF10865">
    <property type="entry name" value="DUF2703"/>
    <property type="match status" value="1"/>
</dbReference>
<accession>A0A140E7E2</accession>